<dbReference type="Proteomes" id="UP001283361">
    <property type="component" value="Unassembled WGS sequence"/>
</dbReference>
<proteinExistence type="predicted"/>
<feature type="region of interest" description="Disordered" evidence="1">
    <location>
        <begin position="32"/>
        <end position="74"/>
    </location>
</feature>
<sequence length="135" mass="15249">MEGSWTFPPPRVPTILRARASGIVLDSTGQMGWTRRQDARQPTAKTDAVQRVGPRQTNASTSAAGRHIPETPKVAQQARDWCSCIRDWTHHRGSEKASLTPVPSHFRFTYHYPLVQYLRTTLQDRVGLVSHRSSM</sequence>
<keyword evidence="3" id="KW-1185">Reference proteome</keyword>
<evidence type="ECO:0000256" key="1">
    <source>
        <dbReference type="SAM" id="MobiDB-lite"/>
    </source>
</evidence>
<organism evidence="2 3">
    <name type="scientific">Elysia crispata</name>
    <name type="common">lettuce slug</name>
    <dbReference type="NCBI Taxonomy" id="231223"/>
    <lineage>
        <taxon>Eukaryota</taxon>
        <taxon>Metazoa</taxon>
        <taxon>Spiralia</taxon>
        <taxon>Lophotrochozoa</taxon>
        <taxon>Mollusca</taxon>
        <taxon>Gastropoda</taxon>
        <taxon>Heterobranchia</taxon>
        <taxon>Euthyneura</taxon>
        <taxon>Panpulmonata</taxon>
        <taxon>Sacoglossa</taxon>
        <taxon>Placobranchoidea</taxon>
        <taxon>Plakobranchidae</taxon>
        <taxon>Elysia</taxon>
    </lineage>
</organism>
<reference evidence="2" key="1">
    <citation type="journal article" date="2023" name="G3 (Bethesda)">
        <title>A reference genome for the long-term kleptoplast-retaining sea slug Elysia crispata morphotype clarki.</title>
        <authorList>
            <person name="Eastman K.E."/>
            <person name="Pendleton A.L."/>
            <person name="Shaikh M.A."/>
            <person name="Suttiyut T."/>
            <person name="Ogas R."/>
            <person name="Tomko P."/>
            <person name="Gavelis G."/>
            <person name="Widhalm J.R."/>
            <person name="Wisecaver J.H."/>
        </authorList>
    </citation>
    <scope>NUCLEOTIDE SEQUENCE</scope>
    <source>
        <strain evidence="2">ECLA1</strain>
    </source>
</reference>
<protein>
    <submittedName>
        <fullName evidence="2">Uncharacterized protein</fullName>
    </submittedName>
</protein>
<gene>
    <name evidence="2" type="ORF">RRG08_059436</name>
</gene>
<comment type="caution">
    <text evidence="2">The sequence shown here is derived from an EMBL/GenBank/DDBJ whole genome shotgun (WGS) entry which is preliminary data.</text>
</comment>
<name>A0AAE1A5T6_9GAST</name>
<evidence type="ECO:0000313" key="3">
    <source>
        <dbReference type="Proteomes" id="UP001283361"/>
    </source>
</evidence>
<accession>A0AAE1A5T6</accession>
<dbReference type="AlphaFoldDB" id="A0AAE1A5T6"/>
<evidence type="ECO:0000313" key="2">
    <source>
        <dbReference type="EMBL" id="KAK3780792.1"/>
    </source>
</evidence>
<dbReference type="EMBL" id="JAWDGP010002684">
    <property type="protein sequence ID" value="KAK3780792.1"/>
    <property type="molecule type" value="Genomic_DNA"/>
</dbReference>